<reference evidence="4 5" key="1">
    <citation type="journal article" date="2023" name="Plant Dis.">
        <title>First Report of Diplodia intermedia Causing Canker and Dieback Diseases on Apple Trees in Canada.</title>
        <authorList>
            <person name="Ellouze W."/>
            <person name="Ilyukhin E."/>
            <person name="Sulman M."/>
            <person name="Ali S."/>
        </authorList>
    </citation>
    <scope>NUCLEOTIDE SEQUENCE [LARGE SCALE GENOMIC DNA]</scope>
    <source>
        <strain evidence="4 5">M45-28</strain>
    </source>
</reference>
<evidence type="ECO:0000256" key="1">
    <source>
        <dbReference type="ARBA" id="ARBA00023002"/>
    </source>
</evidence>
<dbReference type="Pfam" id="PF01370">
    <property type="entry name" value="Epimerase"/>
    <property type="match status" value="1"/>
</dbReference>
<evidence type="ECO:0000259" key="3">
    <source>
        <dbReference type="Pfam" id="PF01370"/>
    </source>
</evidence>
<dbReference type="Proteomes" id="UP001521184">
    <property type="component" value="Unassembled WGS sequence"/>
</dbReference>
<keyword evidence="1" id="KW-0560">Oxidoreductase</keyword>
<sequence>MPPPPPLPPLLTLPTPPALPPGSTILVTGANGLIASHICDLLLAQGHHVRGAVRSLTRSAWLATLLAARHGADAFTLIEVPDMAAPGAFDAAMRGVQGVAHVASVMLSADGEEDAGAVVRGTVGGVREVLGAVGRVGGVGGVRRVVFVPSGVFGRPLSHEHQGYPSSSQWAPKAFTGDPDFKRFPTFYWINIKDMARLHVAALLHPEVKNERIFGFAGTYTMNEFLAFYRKHYPDREFPEDIPGVECDLAEIEPAKRAEELLKEMGRPGYETLEDTVLDNIIDIA</sequence>
<evidence type="ECO:0000256" key="2">
    <source>
        <dbReference type="ARBA" id="ARBA00023445"/>
    </source>
</evidence>
<evidence type="ECO:0000313" key="4">
    <source>
        <dbReference type="EMBL" id="KAL1638791.1"/>
    </source>
</evidence>
<protein>
    <recommendedName>
        <fullName evidence="3">NAD-dependent epimerase/dehydratase domain-containing protein</fullName>
    </recommendedName>
</protein>
<dbReference type="InterPro" id="IPR036291">
    <property type="entry name" value="NAD(P)-bd_dom_sf"/>
</dbReference>
<dbReference type="InterPro" id="IPR050425">
    <property type="entry name" value="NAD(P)_dehydrat-like"/>
</dbReference>
<keyword evidence="5" id="KW-1185">Reference proteome</keyword>
<dbReference type="PANTHER" id="PTHR10366:SF562">
    <property type="entry name" value="ALDEHYDE REDUCTASE II (AFU_ORTHOLOGUE AFUA_1G11360)"/>
    <property type="match status" value="1"/>
</dbReference>
<feature type="domain" description="NAD-dependent epimerase/dehydratase" evidence="3">
    <location>
        <begin position="25"/>
        <end position="158"/>
    </location>
</feature>
<gene>
    <name evidence="4" type="ORF">SLS58_008605</name>
</gene>
<name>A0ABR3TH81_9PEZI</name>
<dbReference type="InterPro" id="IPR001509">
    <property type="entry name" value="Epimerase_deHydtase"/>
</dbReference>
<proteinExistence type="inferred from homology"/>
<comment type="caution">
    <text evidence="4">The sequence shown here is derived from an EMBL/GenBank/DDBJ whole genome shotgun (WGS) entry which is preliminary data.</text>
</comment>
<comment type="similarity">
    <text evidence="2">Belongs to the NAD(P)-dependent epimerase/dehydratase family. Dihydroflavonol-4-reductase subfamily.</text>
</comment>
<dbReference type="SUPFAM" id="SSF51735">
    <property type="entry name" value="NAD(P)-binding Rossmann-fold domains"/>
    <property type="match status" value="1"/>
</dbReference>
<evidence type="ECO:0000313" key="5">
    <source>
        <dbReference type="Proteomes" id="UP001521184"/>
    </source>
</evidence>
<dbReference type="PANTHER" id="PTHR10366">
    <property type="entry name" value="NAD DEPENDENT EPIMERASE/DEHYDRATASE"/>
    <property type="match status" value="1"/>
</dbReference>
<dbReference type="Gene3D" id="3.40.50.720">
    <property type="entry name" value="NAD(P)-binding Rossmann-like Domain"/>
    <property type="match status" value="2"/>
</dbReference>
<organism evidence="4 5">
    <name type="scientific">Diplodia intermedia</name>
    <dbReference type="NCBI Taxonomy" id="856260"/>
    <lineage>
        <taxon>Eukaryota</taxon>
        <taxon>Fungi</taxon>
        <taxon>Dikarya</taxon>
        <taxon>Ascomycota</taxon>
        <taxon>Pezizomycotina</taxon>
        <taxon>Dothideomycetes</taxon>
        <taxon>Dothideomycetes incertae sedis</taxon>
        <taxon>Botryosphaeriales</taxon>
        <taxon>Botryosphaeriaceae</taxon>
        <taxon>Diplodia</taxon>
    </lineage>
</organism>
<dbReference type="EMBL" id="JAKEKT020000074">
    <property type="protein sequence ID" value="KAL1638791.1"/>
    <property type="molecule type" value="Genomic_DNA"/>
</dbReference>
<accession>A0ABR3TH81</accession>